<keyword evidence="4 7" id="KW-0369">Histidine metabolism</keyword>
<keyword evidence="10" id="KW-1185">Reference proteome</keyword>
<dbReference type="RefSeq" id="WP_089022459.1">
    <property type="nucleotide sequence ID" value="NZ_NIQC01000001.1"/>
</dbReference>
<feature type="binding site" evidence="7">
    <location>
        <position position="330"/>
    </location>
    <ligand>
        <name>Zn(2+)</name>
        <dbReference type="ChEBI" id="CHEBI:29105"/>
    </ligand>
</feature>
<name>A0A226C1D7_9FIRM</name>
<dbReference type="GO" id="GO:0005737">
    <property type="term" value="C:cytoplasm"/>
    <property type="evidence" value="ECO:0007669"/>
    <property type="project" value="UniProtKB-SubCell"/>
</dbReference>
<dbReference type="Pfam" id="PF01979">
    <property type="entry name" value="Amidohydro_1"/>
    <property type="match status" value="1"/>
</dbReference>
<keyword evidence="5 7" id="KW-0862">Zinc</keyword>
<dbReference type="PANTHER" id="PTHR42752:SF1">
    <property type="entry name" value="IMIDAZOLONEPROPIONASE-RELATED"/>
    <property type="match status" value="1"/>
</dbReference>
<evidence type="ECO:0000256" key="6">
    <source>
        <dbReference type="ARBA" id="ARBA00023004"/>
    </source>
</evidence>
<evidence type="ECO:0000256" key="1">
    <source>
        <dbReference type="ARBA" id="ARBA00012864"/>
    </source>
</evidence>
<dbReference type="SUPFAM" id="SSF51556">
    <property type="entry name" value="Metallo-dependent hydrolases"/>
    <property type="match status" value="1"/>
</dbReference>
<dbReference type="CDD" id="cd01296">
    <property type="entry name" value="Imidazolone-5PH"/>
    <property type="match status" value="1"/>
</dbReference>
<dbReference type="PANTHER" id="PTHR42752">
    <property type="entry name" value="IMIDAZOLONEPROPIONASE"/>
    <property type="match status" value="1"/>
</dbReference>
<dbReference type="GO" id="GO:0019557">
    <property type="term" value="P:L-histidine catabolic process to glutamate and formate"/>
    <property type="evidence" value="ECO:0007669"/>
    <property type="project" value="UniProtKB-UniPathway"/>
</dbReference>
<comment type="similarity">
    <text evidence="7">Belongs to the metallo-dependent hydrolases superfamily. HutI family.</text>
</comment>
<dbReference type="SUPFAM" id="SSF51338">
    <property type="entry name" value="Composite domain of metallo-dependent hydrolases"/>
    <property type="match status" value="1"/>
</dbReference>
<evidence type="ECO:0000256" key="3">
    <source>
        <dbReference type="ARBA" id="ARBA00022801"/>
    </source>
</evidence>
<feature type="binding site" evidence="7">
    <location>
        <position position="87"/>
    </location>
    <ligand>
        <name>Fe(3+)</name>
        <dbReference type="ChEBI" id="CHEBI:29034"/>
    </ligand>
</feature>
<comment type="catalytic activity">
    <reaction evidence="7">
        <text>4-imidazolone-5-propanoate + H2O = N-formimidoyl-L-glutamate</text>
        <dbReference type="Rhea" id="RHEA:23660"/>
        <dbReference type="ChEBI" id="CHEBI:15377"/>
        <dbReference type="ChEBI" id="CHEBI:58928"/>
        <dbReference type="ChEBI" id="CHEBI:77893"/>
        <dbReference type="EC" id="3.5.2.7"/>
    </reaction>
</comment>
<feature type="binding site" evidence="7">
    <location>
        <position position="85"/>
    </location>
    <ligand>
        <name>Fe(3+)</name>
        <dbReference type="ChEBI" id="CHEBI:29034"/>
    </ligand>
</feature>
<feature type="binding site" evidence="7">
    <location>
        <position position="334"/>
    </location>
    <ligand>
        <name>N-formimidoyl-L-glutamate</name>
        <dbReference type="ChEBI" id="CHEBI:58928"/>
    </ligand>
</feature>
<organism evidence="9 10">
    <name type="scientific">Natranaerobius trueperi</name>
    <dbReference type="NCBI Taxonomy" id="759412"/>
    <lineage>
        <taxon>Bacteria</taxon>
        <taxon>Bacillati</taxon>
        <taxon>Bacillota</taxon>
        <taxon>Clostridia</taxon>
        <taxon>Natranaerobiales</taxon>
        <taxon>Natranaerobiaceae</taxon>
        <taxon>Natranaerobius</taxon>
    </lineage>
</organism>
<dbReference type="InterPro" id="IPR006680">
    <property type="entry name" value="Amidohydro-rel"/>
</dbReference>
<dbReference type="HAMAP" id="MF_00372">
    <property type="entry name" value="HutI"/>
    <property type="match status" value="1"/>
</dbReference>
<evidence type="ECO:0000256" key="5">
    <source>
        <dbReference type="ARBA" id="ARBA00022833"/>
    </source>
</evidence>
<comment type="caution">
    <text evidence="9">The sequence shown here is derived from an EMBL/GenBank/DDBJ whole genome shotgun (WGS) entry which is preliminary data.</text>
</comment>
<dbReference type="GO" id="GO:0019556">
    <property type="term" value="P:L-histidine catabolic process to glutamate and formamide"/>
    <property type="evidence" value="ECO:0007669"/>
    <property type="project" value="UniProtKB-UniRule"/>
</dbReference>
<feature type="binding site" evidence="7">
    <location>
        <position position="94"/>
    </location>
    <ligand>
        <name>4-imidazolone-5-propanoate</name>
        <dbReference type="ChEBI" id="CHEBI:77893"/>
    </ligand>
</feature>
<dbReference type="FunFam" id="3.20.20.140:FF:000007">
    <property type="entry name" value="Imidazolonepropionase"/>
    <property type="match status" value="1"/>
</dbReference>
<dbReference type="GO" id="GO:0008270">
    <property type="term" value="F:zinc ion binding"/>
    <property type="evidence" value="ECO:0007669"/>
    <property type="project" value="UniProtKB-UniRule"/>
</dbReference>
<dbReference type="InterPro" id="IPR032466">
    <property type="entry name" value="Metal_Hydrolase"/>
</dbReference>
<reference evidence="9 10" key="1">
    <citation type="submission" date="2017-06" db="EMBL/GenBank/DDBJ databases">
        <title>Draft Genome Sequence of Natranaerobius trueperi halophilic, alkalithermophilic bacteria from soda lakes.</title>
        <authorList>
            <person name="Zhao B."/>
        </authorList>
    </citation>
    <scope>NUCLEOTIDE SEQUENCE [LARGE SCALE GENOMIC DNA]</scope>
    <source>
        <strain evidence="9 10">DSM 18760</strain>
    </source>
</reference>
<evidence type="ECO:0000256" key="2">
    <source>
        <dbReference type="ARBA" id="ARBA00022723"/>
    </source>
</evidence>
<gene>
    <name evidence="7" type="primary">hutI</name>
    <name evidence="9" type="ORF">CDO51_01175</name>
</gene>
<dbReference type="Gene3D" id="3.20.20.140">
    <property type="entry name" value="Metal-dependent hydrolases"/>
    <property type="match status" value="1"/>
</dbReference>
<dbReference type="EMBL" id="NIQC01000001">
    <property type="protein sequence ID" value="OWZ85036.1"/>
    <property type="molecule type" value="Genomic_DNA"/>
</dbReference>
<feature type="domain" description="Amidohydrolase-related" evidence="8">
    <location>
        <begin position="76"/>
        <end position="418"/>
    </location>
</feature>
<feature type="binding site" evidence="7">
    <location>
        <position position="258"/>
    </location>
    <ligand>
        <name>4-imidazolone-5-propanoate</name>
        <dbReference type="ChEBI" id="CHEBI:77893"/>
    </ligand>
</feature>
<evidence type="ECO:0000313" key="9">
    <source>
        <dbReference type="EMBL" id="OWZ85036.1"/>
    </source>
</evidence>
<feature type="binding site" evidence="7">
    <location>
        <position position="87"/>
    </location>
    <ligand>
        <name>Zn(2+)</name>
        <dbReference type="ChEBI" id="CHEBI:29105"/>
    </ligand>
</feature>
<evidence type="ECO:0000259" key="8">
    <source>
        <dbReference type="Pfam" id="PF01979"/>
    </source>
</evidence>
<dbReference type="Proteomes" id="UP000214588">
    <property type="component" value="Unassembled WGS sequence"/>
</dbReference>
<comment type="subcellular location">
    <subcellularLocation>
        <location evidence="7">Cytoplasm</location>
    </subcellularLocation>
</comment>
<dbReference type="AlphaFoldDB" id="A0A226C1D7"/>
<comment type="cofactor">
    <cofactor evidence="7">
        <name>Zn(2+)</name>
        <dbReference type="ChEBI" id="CHEBI:29105"/>
    </cofactor>
    <cofactor evidence="7">
        <name>Fe(3+)</name>
        <dbReference type="ChEBI" id="CHEBI:29034"/>
    </cofactor>
    <text evidence="7">Binds 1 zinc or iron ion per subunit.</text>
</comment>
<dbReference type="InterPro" id="IPR005920">
    <property type="entry name" value="HutI"/>
</dbReference>
<keyword evidence="3 7" id="KW-0378">Hydrolase</keyword>
<dbReference type="GO" id="GO:0050480">
    <property type="term" value="F:imidazolonepropionase activity"/>
    <property type="evidence" value="ECO:0007669"/>
    <property type="project" value="UniProtKB-UniRule"/>
</dbReference>
<dbReference type="NCBIfam" id="TIGR01224">
    <property type="entry name" value="hutI"/>
    <property type="match status" value="1"/>
</dbReference>
<dbReference type="OrthoDB" id="9776455at2"/>
<keyword evidence="6 7" id="KW-0408">Iron</keyword>
<dbReference type="InterPro" id="IPR011059">
    <property type="entry name" value="Metal-dep_hydrolase_composite"/>
</dbReference>
<sequence length="419" mass="45849">MTKPDLVILNARELVTLEGNSYKPKTKEELKNIGIIKDGAVVVKDEKIVAVGKTDEIINKVNITPKTRVIDAKDKTVMPGFVDPHTHIVFGESRERELGLRINGREYLEILEAGGGILGTVESTKNKPEIELYESAKKRLDTFLKEGVTTVESKSGYGLETETELKQLRVSKKLGRTHQVDVVNTFLGAHAIPKDYKSYPDAFVDLVVDEMLPQVVEEGLAEFCDIFCEKGVFSVEQSRRVLTKAKKAGLLPKIHADEINPLGGAELAADVKAVSADHLGKASDQGIKRMAEAGVVGVLLPGTLFFLMNDEYARARKMIEEGVPTALSTDRNPGSSPTESMSFIISLACLKMKMLPSEAISAATINAAHAINKADKIGSIERGKQADLVIFDMPNHEYLPYHYGINHVETVIKKGTVVV</sequence>
<dbReference type="UniPathway" id="UPA00379">
    <property type="reaction ID" value="UER00551"/>
</dbReference>
<feature type="binding site" evidence="7">
    <location>
        <position position="335"/>
    </location>
    <ligand>
        <name>4-imidazolone-5-propanoate</name>
        <dbReference type="ChEBI" id="CHEBI:77893"/>
    </ligand>
</feature>
<feature type="binding site" evidence="7">
    <location>
        <position position="332"/>
    </location>
    <ligand>
        <name>N-formimidoyl-L-glutamate</name>
        <dbReference type="ChEBI" id="CHEBI:58928"/>
    </ligand>
</feature>
<feature type="binding site" evidence="7">
    <location>
        <position position="190"/>
    </location>
    <ligand>
        <name>4-imidazolone-5-propanoate</name>
        <dbReference type="ChEBI" id="CHEBI:77893"/>
    </ligand>
</feature>
<dbReference type="Gene3D" id="2.30.40.10">
    <property type="entry name" value="Urease, subunit C, domain 1"/>
    <property type="match status" value="1"/>
</dbReference>
<feature type="binding site" evidence="7">
    <location>
        <position position="157"/>
    </location>
    <ligand>
        <name>N-formimidoyl-L-glutamate</name>
        <dbReference type="ChEBI" id="CHEBI:58928"/>
    </ligand>
</feature>
<evidence type="ECO:0000313" key="10">
    <source>
        <dbReference type="Proteomes" id="UP000214588"/>
    </source>
</evidence>
<feature type="binding site" evidence="7">
    <location>
        <position position="85"/>
    </location>
    <ligand>
        <name>Zn(2+)</name>
        <dbReference type="ChEBI" id="CHEBI:29105"/>
    </ligand>
</feature>
<comment type="pathway">
    <text evidence="7">Amino-acid degradation; L-histidine degradation into L-glutamate; N-formimidoyl-L-glutamate from L-histidine: step 3/3.</text>
</comment>
<accession>A0A226C1D7</accession>
<evidence type="ECO:0000256" key="4">
    <source>
        <dbReference type="ARBA" id="ARBA00022808"/>
    </source>
</evidence>
<feature type="binding site" evidence="7">
    <location>
        <position position="255"/>
    </location>
    <ligand>
        <name>Zn(2+)</name>
        <dbReference type="ChEBI" id="CHEBI:29105"/>
    </ligand>
</feature>
<keyword evidence="7" id="KW-0963">Cytoplasm</keyword>
<feature type="binding site" evidence="7">
    <location>
        <position position="157"/>
    </location>
    <ligand>
        <name>4-imidazolone-5-propanoate</name>
        <dbReference type="ChEBI" id="CHEBI:77893"/>
    </ligand>
</feature>
<keyword evidence="2 7" id="KW-0479">Metal-binding</keyword>
<feature type="binding site" evidence="7">
    <location>
        <position position="330"/>
    </location>
    <ligand>
        <name>Fe(3+)</name>
        <dbReference type="ChEBI" id="CHEBI:29034"/>
    </ligand>
</feature>
<proteinExistence type="inferred from homology"/>
<dbReference type="EC" id="3.5.2.7" evidence="1 7"/>
<comment type="function">
    <text evidence="7">Catalyzes the hydrolytic cleavage of the carbon-nitrogen bond in imidazolone-5-propanoate to yield N-formimidoyl-L-glutamate. It is the third step in the universal histidine degradation pathway.</text>
</comment>
<feature type="binding site" evidence="7">
    <location>
        <position position="255"/>
    </location>
    <ligand>
        <name>Fe(3+)</name>
        <dbReference type="ChEBI" id="CHEBI:29034"/>
    </ligand>
</feature>
<protein>
    <recommendedName>
        <fullName evidence="1 7">Imidazolonepropionase</fullName>
        <ecNumber evidence="1 7">3.5.2.7</ecNumber>
    </recommendedName>
    <alternativeName>
        <fullName evidence="7">Imidazolone-5-propionate hydrolase</fullName>
    </alternativeName>
</protein>
<evidence type="ECO:0000256" key="7">
    <source>
        <dbReference type="HAMAP-Rule" id="MF_00372"/>
    </source>
</evidence>
<dbReference type="GO" id="GO:0005506">
    <property type="term" value="F:iron ion binding"/>
    <property type="evidence" value="ECO:0007669"/>
    <property type="project" value="UniProtKB-UniRule"/>
</dbReference>